<name>A0A1J1J1M0_9DIPT</name>
<keyword evidence="2" id="KW-1185">Reference proteome</keyword>
<evidence type="ECO:0000313" key="2">
    <source>
        <dbReference type="Proteomes" id="UP000183832"/>
    </source>
</evidence>
<dbReference type="EMBL" id="CVRI01000066">
    <property type="protein sequence ID" value="CRL06295.1"/>
    <property type="molecule type" value="Genomic_DNA"/>
</dbReference>
<protein>
    <submittedName>
        <fullName evidence="1">CLUMA_CG019240, isoform A</fullName>
    </submittedName>
</protein>
<dbReference type="Proteomes" id="UP000183832">
    <property type="component" value="Unassembled WGS sequence"/>
</dbReference>
<reference evidence="1 2" key="1">
    <citation type="submission" date="2015-04" db="EMBL/GenBank/DDBJ databases">
        <authorList>
            <person name="Syromyatnikov M.Y."/>
            <person name="Popov V.N."/>
        </authorList>
    </citation>
    <scope>NUCLEOTIDE SEQUENCE [LARGE SCALE GENOMIC DNA]</scope>
</reference>
<organism evidence="1 2">
    <name type="scientific">Clunio marinus</name>
    <dbReference type="NCBI Taxonomy" id="568069"/>
    <lineage>
        <taxon>Eukaryota</taxon>
        <taxon>Metazoa</taxon>
        <taxon>Ecdysozoa</taxon>
        <taxon>Arthropoda</taxon>
        <taxon>Hexapoda</taxon>
        <taxon>Insecta</taxon>
        <taxon>Pterygota</taxon>
        <taxon>Neoptera</taxon>
        <taxon>Endopterygota</taxon>
        <taxon>Diptera</taxon>
        <taxon>Nematocera</taxon>
        <taxon>Chironomoidea</taxon>
        <taxon>Chironomidae</taxon>
        <taxon>Clunio</taxon>
    </lineage>
</organism>
<accession>A0A1J1J1M0</accession>
<sequence>MFEESEGKYLSNSITSLYITISNKNDAIEIIKNTWNTTKPADKSSIVKTLGSSIGRLLTRDIYNVYNIIDIKDQL</sequence>
<proteinExistence type="predicted"/>
<evidence type="ECO:0000313" key="1">
    <source>
        <dbReference type="EMBL" id="CRL06295.1"/>
    </source>
</evidence>
<dbReference type="AlphaFoldDB" id="A0A1J1J1M0"/>
<gene>
    <name evidence="1" type="ORF">CLUMA_CG019240</name>
</gene>